<dbReference type="EMBL" id="AMZH03011240">
    <property type="protein sequence ID" value="RRT53242.1"/>
    <property type="molecule type" value="Genomic_DNA"/>
</dbReference>
<gene>
    <name evidence="1" type="ORF">B296_00049447</name>
</gene>
<comment type="caution">
    <text evidence="1">The sequence shown here is derived from an EMBL/GenBank/DDBJ whole genome shotgun (WGS) entry which is preliminary data.</text>
</comment>
<dbReference type="AlphaFoldDB" id="A0A426YNF8"/>
<evidence type="ECO:0000313" key="1">
    <source>
        <dbReference type="EMBL" id="RRT53242.1"/>
    </source>
</evidence>
<dbReference type="Proteomes" id="UP000287651">
    <property type="component" value="Unassembled WGS sequence"/>
</dbReference>
<protein>
    <submittedName>
        <fullName evidence="1">Uncharacterized protein</fullName>
    </submittedName>
</protein>
<sequence>MDRAGGASSQLITGTREIFTTSFNLPPLLSTVTAALLFTEIDEGVVGHSYLATLLPLWLTMPSYPSTTPVVLTVRHASAGKGVDLTGVRSVVRPLAPPYWRPTSFPRRVSHIGRPVVRGPADVAARSPFAISFSPPWEDLLEVPDEGAEDEVLCLAAGPWWLWTSPEWELKD</sequence>
<name>A0A426YNF8_ENSVE</name>
<reference evidence="1 2" key="1">
    <citation type="journal article" date="2014" name="Agronomy (Basel)">
        <title>A Draft Genome Sequence for Ensete ventricosum, the Drought-Tolerant Tree Against Hunger.</title>
        <authorList>
            <person name="Harrison J."/>
            <person name="Moore K.A."/>
            <person name="Paszkiewicz K."/>
            <person name="Jones T."/>
            <person name="Grant M."/>
            <person name="Ambacheew D."/>
            <person name="Muzemil S."/>
            <person name="Studholme D.J."/>
        </authorList>
    </citation>
    <scope>NUCLEOTIDE SEQUENCE [LARGE SCALE GENOMIC DNA]</scope>
</reference>
<proteinExistence type="predicted"/>
<organism evidence="1 2">
    <name type="scientific">Ensete ventricosum</name>
    <name type="common">Abyssinian banana</name>
    <name type="synonym">Musa ensete</name>
    <dbReference type="NCBI Taxonomy" id="4639"/>
    <lineage>
        <taxon>Eukaryota</taxon>
        <taxon>Viridiplantae</taxon>
        <taxon>Streptophyta</taxon>
        <taxon>Embryophyta</taxon>
        <taxon>Tracheophyta</taxon>
        <taxon>Spermatophyta</taxon>
        <taxon>Magnoliopsida</taxon>
        <taxon>Liliopsida</taxon>
        <taxon>Zingiberales</taxon>
        <taxon>Musaceae</taxon>
        <taxon>Ensete</taxon>
    </lineage>
</organism>
<accession>A0A426YNF8</accession>
<evidence type="ECO:0000313" key="2">
    <source>
        <dbReference type="Proteomes" id="UP000287651"/>
    </source>
</evidence>